<proteinExistence type="predicted"/>
<name>A0A4C1XNA7_EUMVA</name>
<dbReference type="EMBL" id="BGZK01000878">
    <property type="protein sequence ID" value="GBP63737.1"/>
    <property type="molecule type" value="Genomic_DNA"/>
</dbReference>
<comment type="caution">
    <text evidence="2">The sequence shown here is derived from an EMBL/GenBank/DDBJ whole genome shotgun (WGS) entry which is preliminary data.</text>
</comment>
<sequence length="303" mass="35184">MLKIKKLDKIQLTKIRARIKVTDALKYVQKLKWKWAGHVARVKDQIWTIKVTFWKRPPGKRSRGRPLTHWDDEIIKTAGTNWKQIAQDRDNWADAVYVPKLWYYKELSFINDQNAARASVSNMDEKEESADEEQQIEQQHMNIENNSQPNEQLIHPNEESDNDGSIAGNSARRPKPKRTNDDNLVNSVLQSVNDHFKRPRDEVSKEDRHDIYFKSIANKLRDLPRQQRMLAEKLMNDVLHEAEWGNLTLDFKVINTKPDNQRYTTSPSINFSPSYQITSSSHSSHSASPSPNMQANQQTVSPS</sequence>
<evidence type="ECO:0000313" key="3">
    <source>
        <dbReference type="Proteomes" id="UP000299102"/>
    </source>
</evidence>
<gene>
    <name evidence="2" type="ORF">EVAR_8734_1</name>
</gene>
<keyword evidence="3" id="KW-1185">Reference proteome</keyword>
<organism evidence="2 3">
    <name type="scientific">Eumeta variegata</name>
    <name type="common">Bagworm moth</name>
    <name type="synonym">Eumeta japonica</name>
    <dbReference type="NCBI Taxonomy" id="151549"/>
    <lineage>
        <taxon>Eukaryota</taxon>
        <taxon>Metazoa</taxon>
        <taxon>Ecdysozoa</taxon>
        <taxon>Arthropoda</taxon>
        <taxon>Hexapoda</taxon>
        <taxon>Insecta</taxon>
        <taxon>Pterygota</taxon>
        <taxon>Neoptera</taxon>
        <taxon>Endopterygota</taxon>
        <taxon>Lepidoptera</taxon>
        <taxon>Glossata</taxon>
        <taxon>Ditrysia</taxon>
        <taxon>Tineoidea</taxon>
        <taxon>Psychidae</taxon>
        <taxon>Oiketicinae</taxon>
        <taxon>Eumeta</taxon>
    </lineage>
</organism>
<reference evidence="2 3" key="1">
    <citation type="journal article" date="2019" name="Commun. Biol.">
        <title>The bagworm genome reveals a unique fibroin gene that provides high tensile strength.</title>
        <authorList>
            <person name="Kono N."/>
            <person name="Nakamura H."/>
            <person name="Ohtoshi R."/>
            <person name="Tomita M."/>
            <person name="Numata K."/>
            <person name="Arakawa K."/>
        </authorList>
    </citation>
    <scope>NUCLEOTIDE SEQUENCE [LARGE SCALE GENOMIC DNA]</scope>
</reference>
<dbReference type="PANTHER" id="PTHR21505">
    <property type="entry name" value="MADF DOMAIN-CONTAINING PROTEIN-RELATED"/>
    <property type="match status" value="1"/>
</dbReference>
<feature type="region of interest" description="Disordered" evidence="1">
    <location>
        <begin position="260"/>
        <end position="303"/>
    </location>
</feature>
<feature type="compositionally biased region" description="Polar residues" evidence="1">
    <location>
        <begin position="182"/>
        <end position="193"/>
    </location>
</feature>
<feature type="compositionally biased region" description="Low complexity" evidence="1">
    <location>
        <begin position="272"/>
        <end position="291"/>
    </location>
</feature>
<feature type="region of interest" description="Disordered" evidence="1">
    <location>
        <begin position="148"/>
        <end position="205"/>
    </location>
</feature>
<dbReference type="PANTHER" id="PTHR21505:SF8">
    <property type="entry name" value="DPT-YFP REPRESSOR BY OVEREXPRESSION, ISOFORM D-RELATED"/>
    <property type="match status" value="1"/>
</dbReference>
<protein>
    <submittedName>
        <fullName evidence="2">Uncharacterized transposon-derived protein F52C9.6</fullName>
    </submittedName>
</protein>
<dbReference type="Proteomes" id="UP000299102">
    <property type="component" value="Unassembled WGS sequence"/>
</dbReference>
<feature type="compositionally biased region" description="Basic and acidic residues" evidence="1">
    <location>
        <begin position="194"/>
        <end position="205"/>
    </location>
</feature>
<feature type="compositionally biased region" description="Polar residues" evidence="1">
    <location>
        <begin position="292"/>
        <end position="303"/>
    </location>
</feature>
<feature type="compositionally biased region" description="Polar residues" evidence="1">
    <location>
        <begin position="260"/>
        <end position="271"/>
    </location>
</feature>
<evidence type="ECO:0000256" key="1">
    <source>
        <dbReference type="SAM" id="MobiDB-lite"/>
    </source>
</evidence>
<evidence type="ECO:0000313" key="2">
    <source>
        <dbReference type="EMBL" id="GBP63737.1"/>
    </source>
</evidence>
<dbReference type="AlphaFoldDB" id="A0A4C1XNA7"/>
<dbReference type="OrthoDB" id="6152242at2759"/>
<accession>A0A4C1XNA7</accession>